<proteinExistence type="predicted"/>
<reference evidence="1 2" key="1">
    <citation type="submission" date="2017-05" db="EMBL/GenBank/DDBJ databases">
        <authorList>
            <person name="Varghese N."/>
            <person name="Submissions S."/>
        </authorList>
    </citation>
    <scope>NUCLEOTIDE SEQUENCE [LARGE SCALE GENOMIC DNA]</scope>
    <source>
        <strain evidence="1 2">DSM 45474</strain>
    </source>
</reference>
<accession>A0A521D3N1</accession>
<keyword evidence="2" id="KW-1185">Reference proteome</keyword>
<evidence type="ECO:0000313" key="2">
    <source>
        <dbReference type="Proteomes" id="UP000315636"/>
    </source>
</evidence>
<dbReference type="AlphaFoldDB" id="A0A521D3N1"/>
<sequence>MWIPSFLRQRFSGFISGAGRWIKLFQRGRRYMQRLMRFFGKLRSLQSKLKPLHSMMKAFI</sequence>
<protein>
    <submittedName>
        <fullName evidence="1">Uncharacterized protein</fullName>
    </submittedName>
</protein>
<evidence type="ECO:0000313" key="1">
    <source>
        <dbReference type="EMBL" id="SMO65530.1"/>
    </source>
</evidence>
<organism evidence="1 2">
    <name type="scientific">Melghirimyces algeriensis</name>
    <dbReference type="NCBI Taxonomy" id="910412"/>
    <lineage>
        <taxon>Bacteria</taxon>
        <taxon>Bacillati</taxon>
        <taxon>Bacillota</taxon>
        <taxon>Bacilli</taxon>
        <taxon>Bacillales</taxon>
        <taxon>Thermoactinomycetaceae</taxon>
        <taxon>Melghirimyces</taxon>
    </lineage>
</organism>
<dbReference type="EMBL" id="FXTI01000005">
    <property type="protein sequence ID" value="SMO65530.1"/>
    <property type="molecule type" value="Genomic_DNA"/>
</dbReference>
<name>A0A521D3N1_9BACL</name>
<dbReference type="Proteomes" id="UP000315636">
    <property type="component" value="Unassembled WGS sequence"/>
</dbReference>
<gene>
    <name evidence="1" type="ORF">SAMN06264849_10548</name>
</gene>